<name>A0A1D3SR11_PSEAI</name>
<evidence type="ECO:0000313" key="2">
    <source>
        <dbReference type="EMBL" id="SCO94995.1"/>
    </source>
</evidence>
<feature type="non-terminal residue" evidence="2">
    <location>
        <position position="1"/>
    </location>
</feature>
<protein>
    <submittedName>
        <fullName evidence="2">Exoenzyme S</fullName>
    </submittedName>
</protein>
<evidence type="ECO:0000256" key="1">
    <source>
        <dbReference type="SAM" id="MobiDB-lite"/>
    </source>
</evidence>
<proteinExistence type="predicted"/>
<gene>
    <name evidence="2" type="primary">exoS</name>
</gene>
<dbReference type="EMBL" id="LT615362">
    <property type="protein sequence ID" value="SCO94995.1"/>
    <property type="molecule type" value="Genomic_DNA"/>
</dbReference>
<organism evidence="2">
    <name type="scientific">Pseudomonas aeruginosa</name>
    <dbReference type="NCBI Taxonomy" id="287"/>
    <lineage>
        <taxon>Bacteria</taxon>
        <taxon>Pseudomonadati</taxon>
        <taxon>Pseudomonadota</taxon>
        <taxon>Gammaproteobacteria</taxon>
        <taxon>Pseudomonadales</taxon>
        <taxon>Pseudomonadaceae</taxon>
        <taxon>Pseudomonas</taxon>
    </lineage>
</organism>
<dbReference type="AlphaFoldDB" id="A0A1D3SR11"/>
<accession>A0A1D3SR11</accession>
<sequence>IKRSVCLPGREHRAVPGYGHSAPPGPPLRGPGGSLPAHRWRSAARACRFLCYRESLFHSCSSISR</sequence>
<feature type="region of interest" description="Disordered" evidence="1">
    <location>
        <begin position="15"/>
        <end position="34"/>
    </location>
</feature>
<feature type="non-terminal residue" evidence="2">
    <location>
        <position position="65"/>
    </location>
</feature>
<reference evidence="2" key="1">
    <citation type="submission" date="2016-09" db="EMBL/GenBank/DDBJ databases">
        <title>Pseudomonas aeruginosa.</title>
        <authorList>
            <person name="Faridi F."/>
            <person name="Bahador N."/>
            <person name="Douzandeh Mobarez B."/>
            <person name="Javadpour S."/>
            <person name="Izadpanah Qeshmi F."/>
            <person name="Shoja S."/>
        </authorList>
    </citation>
    <scope>NUCLEOTIDE SEQUENCE</scope>
    <source>
        <strain evidence="2">Pseudomonas aeruginosa isolate 4</strain>
    </source>
</reference>